<comment type="caution">
    <text evidence="1">The sequence shown here is derived from an EMBL/GenBank/DDBJ whole genome shotgun (WGS) entry which is preliminary data.</text>
</comment>
<evidence type="ECO:0000313" key="1">
    <source>
        <dbReference type="EMBL" id="CAH1054472.1"/>
    </source>
</evidence>
<protein>
    <submittedName>
        <fullName evidence="1">Uncharacterized protein</fullName>
    </submittedName>
</protein>
<gene>
    <name evidence="1" type="ORF">PAECIP111894_00617</name>
</gene>
<keyword evidence="2" id="KW-1185">Reference proteome</keyword>
<accession>A0ABN8FDQ4</accession>
<dbReference type="Proteomes" id="UP000838749">
    <property type="component" value="Unassembled WGS sequence"/>
</dbReference>
<sequence length="84" mass="9123">MVNRELRGGATQSPDVLNLARERSGGKKSTLPTAVPVIGPFKNILTSSGWTGKKSWTQLNGLIIFIAYASKRVVPRRGNPPSLY</sequence>
<dbReference type="EMBL" id="CAKMAB010000003">
    <property type="protein sequence ID" value="CAH1054472.1"/>
    <property type="molecule type" value="Genomic_DNA"/>
</dbReference>
<reference evidence="1" key="1">
    <citation type="submission" date="2021-12" db="EMBL/GenBank/DDBJ databases">
        <authorList>
            <person name="Criscuolo A."/>
        </authorList>
    </citation>
    <scope>NUCLEOTIDE SEQUENCE</scope>
    <source>
        <strain evidence="1">CIP111894</strain>
    </source>
</reference>
<proteinExistence type="predicted"/>
<organism evidence="1 2">
    <name type="scientific">Paenibacillus pseudetheri</name>
    <dbReference type="NCBI Taxonomy" id="2897682"/>
    <lineage>
        <taxon>Bacteria</taxon>
        <taxon>Bacillati</taxon>
        <taxon>Bacillota</taxon>
        <taxon>Bacilli</taxon>
        <taxon>Bacillales</taxon>
        <taxon>Paenibacillaceae</taxon>
        <taxon>Paenibacillus</taxon>
    </lineage>
</organism>
<name>A0ABN8FDQ4_9BACL</name>
<evidence type="ECO:0000313" key="2">
    <source>
        <dbReference type="Proteomes" id="UP000838749"/>
    </source>
</evidence>